<reference evidence="1 2" key="1">
    <citation type="submission" date="2020-08" db="EMBL/GenBank/DDBJ databases">
        <title>A Genomic Blueprint of the Chicken Gut Microbiome.</title>
        <authorList>
            <person name="Gilroy R."/>
            <person name="Ravi A."/>
            <person name="Getino M."/>
            <person name="Pursley I."/>
            <person name="Horton D.L."/>
            <person name="Alikhan N.-F."/>
            <person name="Baker D."/>
            <person name="Gharbi K."/>
            <person name="Hall N."/>
            <person name="Watson M."/>
            <person name="Adriaenssens E.M."/>
            <person name="Foster-Nyarko E."/>
            <person name="Jarju S."/>
            <person name="Secka A."/>
            <person name="Antonio M."/>
            <person name="Oren A."/>
            <person name="Chaudhuri R."/>
            <person name="La Ragione R.M."/>
            <person name="Hildebrand F."/>
            <person name="Pallen M.J."/>
        </authorList>
    </citation>
    <scope>NUCLEOTIDE SEQUENCE [LARGE SCALE GENOMIC DNA]</scope>
    <source>
        <strain evidence="1 2">Sa5YUA1</strain>
    </source>
</reference>
<organism evidence="1 2">
    <name type="scientific">Cytobacillus stercorigallinarum</name>
    <dbReference type="NCBI Taxonomy" id="2762240"/>
    <lineage>
        <taxon>Bacteria</taxon>
        <taxon>Bacillati</taxon>
        <taxon>Bacillota</taxon>
        <taxon>Bacilli</taxon>
        <taxon>Bacillales</taxon>
        <taxon>Bacillaceae</taxon>
        <taxon>Cytobacillus</taxon>
    </lineage>
</organism>
<dbReference type="RefSeq" id="WP_191813893.1">
    <property type="nucleotide sequence ID" value="NZ_JACSQT010000004.1"/>
</dbReference>
<dbReference type="Proteomes" id="UP000657931">
    <property type="component" value="Unassembled WGS sequence"/>
</dbReference>
<keyword evidence="2" id="KW-1185">Reference proteome</keyword>
<evidence type="ECO:0000313" key="2">
    <source>
        <dbReference type="Proteomes" id="UP000657931"/>
    </source>
</evidence>
<accession>A0ABR8QPU5</accession>
<sequence length="75" mass="8633">MNYTLTAEEYILSLFLLNGAEVAHSIKEEVFGEISEKELETRLDSATSGLISKGLLTFENQQEEWMKRSKVSYWV</sequence>
<protein>
    <submittedName>
        <fullName evidence="1">Uncharacterized protein</fullName>
    </submittedName>
</protein>
<proteinExistence type="predicted"/>
<evidence type="ECO:0000313" key="1">
    <source>
        <dbReference type="EMBL" id="MBD7937560.1"/>
    </source>
</evidence>
<comment type="caution">
    <text evidence="1">The sequence shown here is derived from an EMBL/GenBank/DDBJ whole genome shotgun (WGS) entry which is preliminary data.</text>
</comment>
<name>A0ABR8QPU5_9BACI</name>
<dbReference type="EMBL" id="JACSQT010000004">
    <property type="protein sequence ID" value="MBD7937560.1"/>
    <property type="molecule type" value="Genomic_DNA"/>
</dbReference>
<gene>
    <name evidence="1" type="ORF">H9655_11050</name>
</gene>